<dbReference type="Proteomes" id="UP001269144">
    <property type="component" value="Unassembled WGS sequence"/>
</dbReference>
<dbReference type="EMBL" id="JAVQLW010000001">
    <property type="protein sequence ID" value="MDS9468041.1"/>
    <property type="molecule type" value="Genomic_DNA"/>
</dbReference>
<accession>A0ABU2HSM1</accession>
<protein>
    <submittedName>
        <fullName evidence="1">Pentapeptide repeat-containing protein</fullName>
    </submittedName>
</protein>
<evidence type="ECO:0000313" key="1">
    <source>
        <dbReference type="EMBL" id="MDS9468041.1"/>
    </source>
</evidence>
<dbReference type="PANTHER" id="PTHR14136">
    <property type="entry name" value="BTB_POZ DOMAIN-CONTAINING PROTEIN KCTD9"/>
    <property type="match status" value="1"/>
</dbReference>
<dbReference type="SUPFAM" id="SSF141571">
    <property type="entry name" value="Pentapeptide repeat-like"/>
    <property type="match status" value="1"/>
</dbReference>
<dbReference type="Pfam" id="PF00805">
    <property type="entry name" value="Pentapeptide"/>
    <property type="match status" value="2"/>
</dbReference>
<name>A0ABU2HSM1_9RHOB</name>
<dbReference type="InterPro" id="IPR001646">
    <property type="entry name" value="5peptide_repeat"/>
</dbReference>
<dbReference type="InterPro" id="IPR051082">
    <property type="entry name" value="Pentapeptide-BTB/POZ_domain"/>
</dbReference>
<gene>
    <name evidence="1" type="ORF">RGQ15_10735</name>
</gene>
<comment type="caution">
    <text evidence="1">The sequence shown here is derived from an EMBL/GenBank/DDBJ whole genome shotgun (WGS) entry which is preliminary data.</text>
</comment>
<dbReference type="RefSeq" id="WP_311160212.1">
    <property type="nucleotide sequence ID" value="NZ_JAVQLW010000001.1"/>
</dbReference>
<reference evidence="2" key="1">
    <citation type="submission" date="2023-07" db="EMBL/GenBank/DDBJ databases">
        <title>Paracoccus sp. MBLB3053 whole genome sequence.</title>
        <authorList>
            <person name="Hwang C.Y."/>
            <person name="Cho E.-S."/>
            <person name="Seo M.-J."/>
        </authorList>
    </citation>
    <scope>NUCLEOTIDE SEQUENCE [LARGE SCALE GENOMIC DNA]</scope>
    <source>
        <strain evidence="2">MBLB3053</strain>
    </source>
</reference>
<proteinExistence type="predicted"/>
<dbReference type="Gene3D" id="2.160.20.80">
    <property type="entry name" value="E3 ubiquitin-protein ligase SopA"/>
    <property type="match status" value="1"/>
</dbReference>
<dbReference type="PANTHER" id="PTHR14136:SF17">
    <property type="entry name" value="BTB_POZ DOMAIN-CONTAINING PROTEIN KCTD9"/>
    <property type="match status" value="1"/>
</dbReference>
<organism evidence="1 2">
    <name type="scientific">Paracoccus aurantius</name>
    <dbReference type="NCBI Taxonomy" id="3073814"/>
    <lineage>
        <taxon>Bacteria</taxon>
        <taxon>Pseudomonadati</taxon>
        <taxon>Pseudomonadota</taxon>
        <taxon>Alphaproteobacteria</taxon>
        <taxon>Rhodobacterales</taxon>
        <taxon>Paracoccaceae</taxon>
        <taxon>Paracoccus</taxon>
    </lineage>
</organism>
<sequence length="234" mass="24951">MTEHSREEILRRIVATGQVHLARADLAGLDLSGLTLVDADLSYADLTGADLSDAELSGASLWSAKAKGAKFCRANLSGANLGLAVLDGADMHDAILDHADLTGTQLKDTDLSGSQMQGVWLDAMQRALAIGAPTLQFPSRTNAPIRVLDERAPAEVLLHRGERLELRLTQPARQVTIRQDEVSGRPVLRGPEPQGGNGEVLVLRFSAAEPGQARLLVARDEGEPALSFDVQVVP</sequence>
<keyword evidence="2" id="KW-1185">Reference proteome</keyword>
<evidence type="ECO:0000313" key="2">
    <source>
        <dbReference type="Proteomes" id="UP001269144"/>
    </source>
</evidence>